<protein>
    <submittedName>
        <fullName evidence="1">Uncharacterized protein</fullName>
    </submittedName>
</protein>
<accession>A0A7H4N261</accession>
<reference evidence="1 2" key="1">
    <citation type="submission" date="2018-06" db="EMBL/GenBank/DDBJ databases">
        <authorList>
            <consortium name="Pathogen Informatics"/>
            <person name="Doyle S."/>
        </authorList>
    </citation>
    <scope>NUCLEOTIDE SEQUENCE [LARGE SCALE GENOMIC DNA]</scope>
    <source>
        <strain evidence="1 2">NCTC11685</strain>
    </source>
</reference>
<evidence type="ECO:0000313" key="2">
    <source>
        <dbReference type="Proteomes" id="UP000254863"/>
    </source>
</evidence>
<name>A0A7H4N261_9ENTR</name>
<sequence>MRSAEWRALLQRLDTSPRSSRNRDRAVFLHIVMAEIFVTNQDPPNRHRRTPVNDVDLAENFIKIANDVLKLLLAGSDGAVQVEIGGGYAGGNSRQ</sequence>
<evidence type="ECO:0000313" key="1">
    <source>
        <dbReference type="EMBL" id="STV75092.1"/>
    </source>
</evidence>
<comment type="caution">
    <text evidence="1">The sequence shown here is derived from an EMBL/GenBank/DDBJ whole genome shotgun (WGS) entry which is preliminary data.</text>
</comment>
<gene>
    <name evidence="1" type="ORF">NCTC11685_01338</name>
</gene>
<proteinExistence type="predicted"/>
<dbReference type="EMBL" id="UGMS01000001">
    <property type="protein sequence ID" value="STV75092.1"/>
    <property type="molecule type" value="Genomic_DNA"/>
</dbReference>
<dbReference type="Proteomes" id="UP000254863">
    <property type="component" value="Unassembled WGS sequence"/>
</dbReference>
<dbReference type="AlphaFoldDB" id="A0A7H4N261"/>
<organism evidence="1 2">
    <name type="scientific">Klebsiella michiganensis</name>
    <dbReference type="NCBI Taxonomy" id="1134687"/>
    <lineage>
        <taxon>Bacteria</taxon>
        <taxon>Pseudomonadati</taxon>
        <taxon>Pseudomonadota</taxon>
        <taxon>Gammaproteobacteria</taxon>
        <taxon>Enterobacterales</taxon>
        <taxon>Enterobacteriaceae</taxon>
        <taxon>Klebsiella/Raoultella group</taxon>
        <taxon>Klebsiella</taxon>
    </lineage>
</organism>